<dbReference type="Pfam" id="PF00237">
    <property type="entry name" value="Ribosomal_L22"/>
    <property type="match status" value="1"/>
</dbReference>
<dbReference type="PANTHER" id="PTHR13501:SF10">
    <property type="entry name" value="LARGE RIBOSOMAL SUBUNIT PROTEIN UL22M"/>
    <property type="match status" value="1"/>
</dbReference>
<dbReference type="GO" id="GO:0003735">
    <property type="term" value="F:structural constituent of ribosome"/>
    <property type="evidence" value="ECO:0007669"/>
    <property type="project" value="InterPro"/>
</dbReference>
<dbReference type="InterPro" id="IPR036394">
    <property type="entry name" value="Ribosomal_uL22_sf"/>
</dbReference>
<evidence type="ECO:0000313" key="6">
    <source>
        <dbReference type="EMBL" id="CAF9920384.1"/>
    </source>
</evidence>
<dbReference type="FunFam" id="3.90.470.10:FF:000017">
    <property type="entry name" value="54S ribosomal protein L22, mitochondrial"/>
    <property type="match status" value="1"/>
</dbReference>
<dbReference type="GO" id="GO:0015934">
    <property type="term" value="C:large ribosomal subunit"/>
    <property type="evidence" value="ECO:0007669"/>
    <property type="project" value="InterPro"/>
</dbReference>
<dbReference type="OrthoDB" id="416470at2759"/>
<evidence type="ECO:0000256" key="3">
    <source>
        <dbReference type="ARBA" id="ARBA00023274"/>
    </source>
</evidence>
<dbReference type="Proteomes" id="UP000664169">
    <property type="component" value="Unassembled WGS sequence"/>
</dbReference>
<keyword evidence="2 4" id="KW-0689">Ribosomal protein</keyword>
<accession>A0A8H3FB63</accession>
<proteinExistence type="inferred from homology"/>
<protein>
    <recommendedName>
        <fullName evidence="8">Ribosomal protein L22</fullName>
    </recommendedName>
</protein>
<dbReference type="InterPro" id="IPR001063">
    <property type="entry name" value="Ribosomal_uL22"/>
</dbReference>
<reference evidence="6" key="1">
    <citation type="submission" date="2021-03" db="EMBL/GenBank/DDBJ databases">
        <authorList>
            <person name="Tagirdzhanova G."/>
        </authorList>
    </citation>
    <scope>NUCLEOTIDE SEQUENCE</scope>
</reference>
<dbReference type="InterPro" id="IPR047867">
    <property type="entry name" value="Ribosomal_uL22_bac/org-type"/>
</dbReference>
<gene>
    <name evidence="6" type="ORF">GOMPHAMPRED_002071</name>
</gene>
<evidence type="ECO:0000256" key="4">
    <source>
        <dbReference type="RuleBase" id="RU004005"/>
    </source>
</evidence>
<evidence type="ECO:0000256" key="5">
    <source>
        <dbReference type="SAM" id="MobiDB-lite"/>
    </source>
</evidence>
<evidence type="ECO:0000256" key="2">
    <source>
        <dbReference type="ARBA" id="ARBA00022980"/>
    </source>
</evidence>
<keyword evidence="3 4" id="KW-0687">Ribonucleoprotein</keyword>
<dbReference type="GO" id="GO:0006412">
    <property type="term" value="P:translation"/>
    <property type="evidence" value="ECO:0007669"/>
    <property type="project" value="InterPro"/>
</dbReference>
<comment type="similarity">
    <text evidence="1 4">Belongs to the universal ribosomal protein uL22 family.</text>
</comment>
<evidence type="ECO:0000256" key="1">
    <source>
        <dbReference type="ARBA" id="ARBA00009451"/>
    </source>
</evidence>
<dbReference type="EMBL" id="CAJPDQ010000015">
    <property type="protein sequence ID" value="CAF9920384.1"/>
    <property type="molecule type" value="Genomic_DNA"/>
</dbReference>
<feature type="region of interest" description="Disordered" evidence="5">
    <location>
        <begin position="83"/>
        <end position="112"/>
    </location>
</feature>
<dbReference type="AlphaFoldDB" id="A0A8H3FB63"/>
<keyword evidence="7" id="KW-1185">Reference proteome</keyword>
<comment type="caution">
    <text evidence="6">The sequence shown here is derived from an EMBL/GenBank/DDBJ whole genome shotgun (WGS) entry which is preliminary data.</text>
</comment>
<feature type="compositionally biased region" description="Basic and acidic residues" evidence="5">
    <location>
        <begin position="310"/>
        <end position="321"/>
    </location>
</feature>
<feature type="compositionally biased region" description="Polar residues" evidence="5">
    <location>
        <begin position="323"/>
        <end position="332"/>
    </location>
</feature>
<sequence>MSLHLPSREAWRSASAMLSSTTYPRTRTTLSFTYQQRRKASIWDYFMRDKKQENVNRGLNVEELMKGHKPAQEHIPQMGKLAGDSIFGSEDVKDTQDRQPTAPDSSHDPRALSAALNPRPWAQARWQRAKVIQSIQRGGRITKAERILKQERFHMHGSSFFKSSMKKLVPLARQIAGKSIDDALIQLRFSKKLAARRIVAELRIARDEAIVSKGMGLGHVKESTDGVSTELVEEEEVPLKEVNGKVRMVKPTTMYIDQAWINKGKANHSIEYRARGQQNMLTHPHTMVSFLLKEEKTRLRLARQREQKKVDAKPWVHHPDKPISTQRQHIMW</sequence>
<feature type="region of interest" description="Disordered" evidence="5">
    <location>
        <begin position="310"/>
        <end position="332"/>
    </location>
</feature>
<dbReference type="SUPFAM" id="SSF54843">
    <property type="entry name" value="Ribosomal protein L22"/>
    <property type="match status" value="1"/>
</dbReference>
<evidence type="ECO:0008006" key="8">
    <source>
        <dbReference type="Google" id="ProtNLM"/>
    </source>
</evidence>
<organism evidence="6 7">
    <name type="scientific">Gomphillus americanus</name>
    <dbReference type="NCBI Taxonomy" id="1940652"/>
    <lineage>
        <taxon>Eukaryota</taxon>
        <taxon>Fungi</taxon>
        <taxon>Dikarya</taxon>
        <taxon>Ascomycota</taxon>
        <taxon>Pezizomycotina</taxon>
        <taxon>Lecanoromycetes</taxon>
        <taxon>OSLEUM clade</taxon>
        <taxon>Ostropomycetidae</taxon>
        <taxon>Ostropales</taxon>
        <taxon>Graphidaceae</taxon>
        <taxon>Gomphilloideae</taxon>
        <taxon>Gomphillus</taxon>
    </lineage>
</organism>
<name>A0A8H3FB63_9LECA</name>
<evidence type="ECO:0000313" key="7">
    <source>
        <dbReference type="Proteomes" id="UP000664169"/>
    </source>
</evidence>
<dbReference type="PANTHER" id="PTHR13501">
    <property type="entry name" value="CHLOROPLAST 50S RIBOSOMAL PROTEIN L22-RELATED"/>
    <property type="match status" value="1"/>
</dbReference>
<dbReference type="Gene3D" id="3.90.470.10">
    <property type="entry name" value="Ribosomal protein L22/L17"/>
    <property type="match status" value="1"/>
</dbReference>